<evidence type="ECO:0000313" key="1">
    <source>
        <dbReference type="EMBL" id="KAH3752004.1"/>
    </source>
</evidence>
<reference evidence="1" key="1">
    <citation type="journal article" date="2019" name="bioRxiv">
        <title>The Genome of the Zebra Mussel, Dreissena polymorpha: A Resource for Invasive Species Research.</title>
        <authorList>
            <person name="McCartney M.A."/>
            <person name="Auch B."/>
            <person name="Kono T."/>
            <person name="Mallez S."/>
            <person name="Zhang Y."/>
            <person name="Obille A."/>
            <person name="Becker A."/>
            <person name="Abrahante J.E."/>
            <person name="Garbe J."/>
            <person name="Badalamenti J.P."/>
            <person name="Herman A."/>
            <person name="Mangelson H."/>
            <person name="Liachko I."/>
            <person name="Sullivan S."/>
            <person name="Sone E.D."/>
            <person name="Koren S."/>
            <person name="Silverstein K.A.T."/>
            <person name="Beckman K.B."/>
            <person name="Gohl D.M."/>
        </authorList>
    </citation>
    <scope>NUCLEOTIDE SEQUENCE</scope>
    <source>
        <strain evidence="1">Duluth1</strain>
        <tissue evidence="1">Whole animal</tissue>
    </source>
</reference>
<dbReference type="AlphaFoldDB" id="A0A9D4I8B5"/>
<protein>
    <submittedName>
        <fullName evidence="1">Uncharacterized protein</fullName>
    </submittedName>
</protein>
<dbReference type="EMBL" id="JAIWYP010000010">
    <property type="protein sequence ID" value="KAH3752004.1"/>
    <property type="molecule type" value="Genomic_DNA"/>
</dbReference>
<sequence length="112" mass="12396">MCARGSKLGRRVCPKGARMRRVRASVSVTSFPVKIARSVRLRALIGPVTLLWEPEVSLIFPIMCASATKLGRRVCPDGSRMIRVRVSVSVTSFPVKMARSVRYRALIGPVTR</sequence>
<reference evidence="1" key="2">
    <citation type="submission" date="2020-11" db="EMBL/GenBank/DDBJ databases">
        <authorList>
            <person name="McCartney M.A."/>
            <person name="Auch B."/>
            <person name="Kono T."/>
            <person name="Mallez S."/>
            <person name="Becker A."/>
            <person name="Gohl D.M."/>
            <person name="Silverstein K.A.T."/>
            <person name="Koren S."/>
            <person name="Bechman K.B."/>
            <person name="Herman A."/>
            <person name="Abrahante J.E."/>
            <person name="Garbe J."/>
        </authorList>
    </citation>
    <scope>NUCLEOTIDE SEQUENCE</scope>
    <source>
        <strain evidence="1">Duluth1</strain>
        <tissue evidence="1">Whole animal</tissue>
    </source>
</reference>
<keyword evidence="2" id="KW-1185">Reference proteome</keyword>
<proteinExistence type="predicted"/>
<evidence type="ECO:0000313" key="2">
    <source>
        <dbReference type="Proteomes" id="UP000828390"/>
    </source>
</evidence>
<organism evidence="1 2">
    <name type="scientific">Dreissena polymorpha</name>
    <name type="common">Zebra mussel</name>
    <name type="synonym">Mytilus polymorpha</name>
    <dbReference type="NCBI Taxonomy" id="45954"/>
    <lineage>
        <taxon>Eukaryota</taxon>
        <taxon>Metazoa</taxon>
        <taxon>Spiralia</taxon>
        <taxon>Lophotrochozoa</taxon>
        <taxon>Mollusca</taxon>
        <taxon>Bivalvia</taxon>
        <taxon>Autobranchia</taxon>
        <taxon>Heteroconchia</taxon>
        <taxon>Euheterodonta</taxon>
        <taxon>Imparidentia</taxon>
        <taxon>Neoheterodontei</taxon>
        <taxon>Myida</taxon>
        <taxon>Dreissenoidea</taxon>
        <taxon>Dreissenidae</taxon>
        <taxon>Dreissena</taxon>
    </lineage>
</organism>
<dbReference type="Proteomes" id="UP000828390">
    <property type="component" value="Unassembled WGS sequence"/>
</dbReference>
<comment type="caution">
    <text evidence="1">The sequence shown here is derived from an EMBL/GenBank/DDBJ whole genome shotgun (WGS) entry which is preliminary data.</text>
</comment>
<accession>A0A9D4I8B5</accession>
<gene>
    <name evidence="1" type="ORF">DPMN_186612</name>
</gene>
<name>A0A9D4I8B5_DREPO</name>